<sequence length="181" mass="21039">MKNVLIRNGFFLFSILISINCLANNFDGFINNDKYEIYYFDIDHDGINDAVVNDLSNEEILVFLNVNGKYKYKYKSENYNFQGIYMVRKIKEEKGDDVNLSIISMFSGAGGQEKKYFLGINDNKLELVQTVTFDSSYNNDSYSLRICVINKSGKRLFIILCHAHFYKSRYGVSRPSKWMLS</sequence>
<proteinExistence type="predicted"/>
<dbReference type="Proteomes" id="UP000184774">
    <property type="component" value="Unassembled WGS sequence"/>
</dbReference>
<dbReference type="RefSeq" id="WP_139302135.1">
    <property type="nucleotide sequence ID" value="NZ_AP024907.1"/>
</dbReference>
<dbReference type="EMBL" id="FSSB01000020">
    <property type="protein sequence ID" value="SIO95580.1"/>
    <property type="molecule type" value="Genomic_DNA"/>
</dbReference>
<feature type="chain" id="PRO_5012771620" description="FG-GAP repeat protein" evidence="1">
    <location>
        <begin position="24"/>
        <end position="181"/>
    </location>
</feature>
<evidence type="ECO:0000256" key="1">
    <source>
        <dbReference type="SAM" id="SignalP"/>
    </source>
</evidence>
<feature type="signal peptide" evidence="1">
    <location>
        <begin position="1"/>
        <end position="23"/>
    </location>
</feature>
<dbReference type="OrthoDB" id="5873893at2"/>
<evidence type="ECO:0008006" key="4">
    <source>
        <dbReference type="Google" id="ProtNLM"/>
    </source>
</evidence>
<dbReference type="AlphaFoldDB" id="A0A1N6M885"/>
<evidence type="ECO:0000313" key="2">
    <source>
        <dbReference type="EMBL" id="SIO95580.1"/>
    </source>
</evidence>
<protein>
    <recommendedName>
        <fullName evidence="4">FG-GAP repeat protein</fullName>
    </recommendedName>
</protein>
<gene>
    <name evidence="2" type="ORF">VSP9026_03327</name>
</gene>
<name>A0A1N6M885_9VIBR</name>
<accession>A0A1N6M885</accession>
<keyword evidence="1" id="KW-0732">Signal</keyword>
<reference evidence="2 3" key="1">
    <citation type="submission" date="2016-12" db="EMBL/GenBank/DDBJ databases">
        <authorList>
            <person name="Song W.-J."/>
            <person name="Kurnit D.M."/>
        </authorList>
    </citation>
    <scope>NUCLEOTIDE SEQUENCE [LARGE SCALE GENOMIC DNA]</scope>
    <source>
        <strain evidence="2 3">CECT 9026</strain>
    </source>
</reference>
<organism evidence="2 3">
    <name type="scientific">Vibrio spartinae</name>
    <dbReference type="NCBI Taxonomy" id="1918945"/>
    <lineage>
        <taxon>Bacteria</taxon>
        <taxon>Pseudomonadati</taxon>
        <taxon>Pseudomonadota</taxon>
        <taxon>Gammaproteobacteria</taxon>
        <taxon>Vibrionales</taxon>
        <taxon>Vibrionaceae</taxon>
        <taxon>Vibrio</taxon>
    </lineage>
</organism>
<evidence type="ECO:0000313" key="3">
    <source>
        <dbReference type="Proteomes" id="UP000184774"/>
    </source>
</evidence>